<feature type="transmembrane region" description="Helical" evidence="6">
    <location>
        <begin position="71"/>
        <end position="93"/>
    </location>
</feature>
<feature type="transmembrane region" description="Helical" evidence="6">
    <location>
        <begin position="237"/>
        <end position="258"/>
    </location>
</feature>
<evidence type="ECO:0000313" key="8">
    <source>
        <dbReference type="EMBL" id="GAA1655280.1"/>
    </source>
</evidence>
<evidence type="ECO:0000256" key="4">
    <source>
        <dbReference type="ARBA" id="ARBA00022989"/>
    </source>
</evidence>
<dbReference type="Proteomes" id="UP001500618">
    <property type="component" value="Unassembled WGS sequence"/>
</dbReference>
<keyword evidence="3 6" id="KW-0812">Transmembrane</keyword>
<dbReference type="Pfam" id="PF07690">
    <property type="entry name" value="MFS_1"/>
    <property type="match status" value="2"/>
</dbReference>
<feature type="transmembrane region" description="Helical" evidence="6">
    <location>
        <begin position="200"/>
        <end position="217"/>
    </location>
</feature>
<evidence type="ECO:0000256" key="6">
    <source>
        <dbReference type="SAM" id="Phobius"/>
    </source>
</evidence>
<dbReference type="InterPro" id="IPR001958">
    <property type="entry name" value="Tet-R_TetA/multi-R_MdtG-like"/>
</dbReference>
<evidence type="ECO:0000256" key="2">
    <source>
        <dbReference type="ARBA" id="ARBA00022448"/>
    </source>
</evidence>
<dbReference type="SUPFAM" id="SSF103473">
    <property type="entry name" value="MFS general substrate transporter"/>
    <property type="match status" value="1"/>
</dbReference>
<dbReference type="RefSeq" id="WP_344306037.1">
    <property type="nucleotide sequence ID" value="NZ_BAAANY010000001.1"/>
</dbReference>
<feature type="transmembrane region" description="Helical" evidence="6">
    <location>
        <begin position="159"/>
        <end position="179"/>
    </location>
</feature>
<keyword evidence="2" id="KW-0813">Transport</keyword>
<name>A0ABP4RKS8_9ACTN</name>
<feature type="transmembrane region" description="Helical" evidence="6">
    <location>
        <begin position="131"/>
        <end position="153"/>
    </location>
</feature>
<dbReference type="PANTHER" id="PTHR23506">
    <property type="entry name" value="GH10249P"/>
    <property type="match status" value="1"/>
</dbReference>
<feature type="domain" description="Major facilitator superfamily (MFS) profile" evidence="7">
    <location>
        <begin position="6"/>
        <end position="381"/>
    </location>
</feature>
<gene>
    <name evidence="8" type="ORF">GCM10009765_00520</name>
</gene>
<feature type="transmembrane region" description="Helical" evidence="6">
    <location>
        <begin position="355"/>
        <end position="376"/>
    </location>
</feature>
<feature type="transmembrane region" description="Helical" evidence="6">
    <location>
        <begin position="265"/>
        <end position="288"/>
    </location>
</feature>
<dbReference type="PRINTS" id="PR01035">
    <property type="entry name" value="TCRTETA"/>
</dbReference>
<feature type="transmembrane region" description="Helical" evidence="6">
    <location>
        <begin position="38"/>
        <end position="64"/>
    </location>
</feature>
<evidence type="ECO:0000313" key="9">
    <source>
        <dbReference type="Proteomes" id="UP001500618"/>
    </source>
</evidence>
<reference evidence="9" key="1">
    <citation type="journal article" date="2019" name="Int. J. Syst. Evol. Microbiol.">
        <title>The Global Catalogue of Microorganisms (GCM) 10K type strain sequencing project: providing services to taxonomists for standard genome sequencing and annotation.</title>
        <authorList>
            <consortium name="The Broad Institute Genomics Platform"/>
            <consortium name="The Broad Institute Genome Sequencing Center for Infectious Disease"/>
            <person name="Wu L."/>
            <person name="Ma J."/>
        </authorList>
    </citation>
    <scope>NUCLEOTIDE SEQUENCE [LARGE SCALE GENOMIC DNA]</scope>
    <source>
        <strain evidence="9">JCM 14718</strain>
    </source>
</reference>
<feature type="transmembrane region" description="Helical" evidence="6">
    <location>
        <begin position="105"/>
        <end position="124"/>
    </location>
</feature>
<protein>
    <recommendedName>
        <fullName evidence="7">Major facilitator superfamily (MFS) profile domain-containing protein</fullName>
    </recommendedName>
</protein>
<dbReference type="InterPro" id="IPR011701">
    <property type="entry name" value="MFS"/>
</dbReference>
<organism evidence="8 9">
    <name type="scientific">Fodinicola feengrottensis</name>
    <dbReference type="NCBI Taxonomy" id="435914"/>
    <lineage>
        <taxon>Bacteria</taxon>
        <taxon>Bacillati</taxon>
        <taxon>Actinomycetota</taxon>
        <taxon>Actinomycetes</taxon>
        <taxon>Mycobacteriales</taxon>
        <taxon>Fodinicola</taxon>
    </lineage>
</organism>
<keyword evidence="4 6" id="KW-1133">Transmembrane helix</keyword>
<comment type="caution">
    <text evidence="8">The sequence shown here is derived from an EMBL/GenBank/DDBJ whole genome shotgun (WGS) entry which is preliminary data.</text>
</comment>
<evidence type="ECO:0000259" key="7">
    <source>
        <dbReference type="PROSITE" id="PS50850"/>
    </source>
</evidence>
<dbReference type="InterPro" id="IPR050930">
    <property type="entry name" value="MFS_Vesicular_Transporter"/>
</dbReference>
<dbReference type="EMBL" id="BAAANY010000001">
    <property type="protein sequence ID" value="GAA1655280.1"/>
    <property type="molecule type" value="Genomic_DNA"/>
</dbReference>
<dbReference type="Gene3D" id="1.20.1250.20">
    <property type="entry name" value="MFS general substrate transporter like domains"/>
    <property type="match status" value="1"/>
</dbReference>
<evidence type="ECO:0000256" key="5">
    <source>
        <dbReference type="ARBA" id="ARBA00023136"/>
    </source>
</evidence>
<feature type="transmembrane region" description="Helical" evidence="6">
    <location>
        <begin position="294"/>
        <end position="316"/>
    </location>
</feature>
<dbReference type="InterPro" id="IPR036259">
    <property type="entry name" value="MFS_trans_sf"/>
</dbReference>
<proteinExistence type="predicted"/>
<dbReference type="CDD" id="cd17325">
    <property type="entry name" value="MFS_MdtG_SLC18_like"/>
    <property type="match status" value="1"/>
</dbReference>
<dbReference type="PROSITE" id="PS50850">
    <property type="entry name" value="MFS"/>
    <property type="match status" value="1"/>
</dbReference>
<dbReference type="InterPro" id="IPR020846">
    <property type="entry name" value="MFS_dom"/>
</dbReference>
<dbReference type="PANTHER" id="PTHR23506:SF23">
    <property type="entry name" value="GH10249P"/>
    <property type="match status" value="1"/>
</dbReference>
<accession>A0ABP4RKS8</accession>
<evidence type="ECO:0000256" key="3">
    <source>
        <dbReference type="ARBA" id="ARBA00022692"/>
    </source>
</evidence>
<keyword evidence="9" id="KW-1185">Reference proteome</keyword>
<feature type="transmembrane region" description="Helical" evidence="6">
    <location>
        <begin position="328"/>
        <end position="349"/>
    </location>
</feature>
<keyword evidence="5 6" id="KW-0472">Membrane</keyword>
<comment type="subcellular location">
    <subcellularLocation>
        <location evidence="1">Cell membrane</location>
        <topology evidence="1">Multi-pass membrane protein</topology>
    </subcellularLocation>
</comment>
<evidence type="ECO:0000256" key="1">
    <source>
        <dbReference type="ARBA" id="ARBA00004651"/>
    </source>
</evidence>
<sequence length="392" mass="38669">MKRSAALIVTSVALATDMLVYGIAIPVLPRIASSSGASASAVGVLFACYAIAMVIATPVAGVLVDRLGHRVPMLAGLFALAGSTVLFAVVQALPALMVARALQGVAAAVSWTAGLALIASVYPAAERAKPLGLALSASGLGVLLGPAIGGFLADHWGTRAPFMLAAAVALLDGVARVVLVRDGEHVPAERPGRVWRHPTTGLMFGLTALGAGLIAFLEPILPLRAAAAFSASTNTIGLLFAAAVLAGVIAASLSGFVADKVPRTALAAVGAVVAAGGLVLVAMSAALWMLGAGLVLVAIGSQLVLVPTIALISGIADEQSPPAYGAAYALYSIAYTTGLMIAPLLAAAGSAVLPFAGVGLAAAALAAVLAVATALAGRRRPALAGTGTEPIH</sequence>